<comment type="caution">
    <text evidence="1">The sequence shown here is derived from an EMBL/GenBank/DDBJ whole genome shotgun (WGS) entry which is preliminary data.</text>
</comment>
<reference evidence="1 2" key="1">
    <citation type="submission" date="2022-03" db="EMBL/GenBank/DDBJ databases">
        <authorList>
            <person name="Macdonald S."/>
            <person name="Ahmed S."/>
            <person name="Newling K."/>
        </authorList>
    </citation>
    <scope>NUCLEOTIDE SEQUENCE [LARGE SCALE GENOMIC DNA]</scope>
</reference>
<dbReference type="PANTHER" id="PTHR46277:SF3">
    <property type="entry name" value="BINDING PROTEIN, PUTATIVE-RELATED"/>
    <property type="match status" value="1"/>
</dbReference>
<gene>
    <name evidence="1" type="ORF">ERUC_LOCUS7669</name>
</gene>
<proteinExistence type="predicted"/>
<protein>
    <submittedName>
        <fullName evidence="1">Uncharacterized protein</fullName>
    </submittedName>
</protein>
<sequence>MVLARYLQAEDLTSSKEVDAASTVVLMDSGLEIEGGGTKVTRDHHQLGLDHLLVVEETDAEAEAEAEAQATDSLSHPCRLQEKTTAPYGSWKSPITADIASKRLGGTAVDSLAPLVWLEYESGRGVLVMKGENTTKRVGSEDFNSRRVECGGGGAFLSFLTACFSQLQRSISHFTTNIFFFFFTKIHLPSQSPLTMVTYESLNNATLLLGKVSFTGSKKMESSFFSRVRLGISDAALWNLTVKAYLDMGFVVYTLGKICARMPRGVEKFIAIAALSTLQIVFVENKKLTATLLEDMDETQLPDIYGGKTQLSISKI</sequence>
<name>A0ABC8J7L5_ERUVS</name>
<accession>A0ABC8J7L5</accession>
<evidence type="ECO:0000313" key="2">
    <source>
        <dbReference type="Proteomes" id="UP001642260"/>
    </source>
</evidence>
<keyword evidence="2" id="KW-1185">Reference proteome</keyword>
<organism evidence="1 2">
    <name type="scientific">Eruca vesicaria subsp. sativa</name>
    <name type="common">Garden rocket</name>
    <name type="synonym">Eruca sativa</name>
    <dbReference type="NCBI Taxonomy" id="29727"/>
    <lineage>
        <taxon>Eukaryota</taxon>
        <taxon>Viridiplantae</taxon>
        <taxon>Streptophyta</taxon>
        <taxon>Embryophyta</taxon>
        <taxon>Tracheophyta</taxon>
        <taxon>Spermatophyta</taxon>
        <taxon>Magnoliopsida</taxon>
        <taxon>eudicotyledons</taxon>
        <taxon>Gunneridae</taxon>
        <taxon>Pentapetalae</taxon>
        <taxon>rosids</taxon>
        <taxon>malvids</taxon>
        <taxon>Brassicales</taxon>
        <taxon>Brassicaceae</taxon>
        <taxon>Brassiceae</taxon>
        <taxon>Eruca</taxon>
    </lineage>
</organism>
<dbReference type="AlphaFoldDB" id="A0ABC8J7L5"/>
<dbReference type="Proteomes" id="UP001642260">
    <property type="component" value="Unassembled WGS sequence"/>
</dbReference>
<evidence type="ECO:0000313" key="1">
    <source>
        <dbReference type="EMBL" id="CAH8316429.1"/>
    </source>
</evidence>
<dbReference type="EMBL" id="CAKOAT010084932">
    <property type="protein sequence ID" value="CAH8316429.1"/>
    <property type="molecule type" value="Genomic_DNA"/>
</dbReference>
<dbReference type="PANTHER" id="PTHR46277">
    <property type="entry name" value="OS03G0850700 PROTEIN"/>
    <property type="match status" value="1"/>
</dbReference>